<name>A0A7J7VUX5_PIPKU</name>
<reference evidence="1 2" key="1">
    <citation type="journal article" date="2020" name="Nature">
        <title>Six reference-quality genomes reveal evolution of bat adaptations.</title>
        <authorList>
            <person name="Jebb D."/>
            <person name="Huang Z."/>
            <person name="Pippel M."/>
            <person name="Hughes G.M."/>
            <person name="Lavrichenko K."/>
            <person name="Devanna P."/>
            <person name="Winkler S."/>
            <person name="Jermiin L.S."/>
            <person name="Skirmuntt E.C."/>
            <person name="Katzourakis A."/>
            <person name="Burkitt-Gray L."/>
            <person name="Ray D.A."/>
            <person name="Sullivan K.A.M."/>
            <person name="Roscito J.G."/>
            <person name="Kirilenko B.M."/>
            <person name="Davalos L.M."/>
            <person name="Corthals A.P."/>
            <person name="Power M.L."/>
            <person name="Jones G."/>
            <person name="Ransome R.D."/>
            <person name="Dechmann D.K.N."/>
            <person name="Locatelli A.G."/>
            <person name="Puechmaille S.J."/>
            <person name="Fedrigo O."/>
            <person name="Jarvis E.D."/>
            <person name="Hiller M."/>
            <person name="Vernes S.C."/>
            <person name="Myers E.W."/>
            <person name="Teeling E.C."/>
        </authorList>
    </citation>
    <scope>NUCLEOTIDE SEQUENCE [LARGE SCALE GENOMIC DNA]</scope>
    <source>
        <strain evidence="1">MPipKuh1</strain>
        <tissue evidence="1">Flight muscle</tissue>
    </source>
</reference>
<dbReference type="EMBL" id="JACAGB010000013">
    <property type="protein sequence ID" value="KAF6328899.1"/>
    <property type="molecule type" value="Genomic_DNA"/>
</dbReference>
<proteinExistence type="predicted"/>
<accession>A0A7J7VUX5</accession>
<organism evidence="1 2">
    <name type="scientific">Pipistrellus kuhlii</name>
    <name type="common">Kuhl's pipistrelle</name>
    <dbReference type="NCBI Taxonomy" id="59472"/>
    <lineage>
        <taxon>Eukaryota</taxon>
        <taxon>Metazoa</taxon>
        <taxon>Chordata</taxon>
        <taxon>Craniata</taxon>
        <taxon>Vertebrata</taxon>
        <taxon>Euteleostomi</taxon>
        <taxon>Mammalia</taxon>
        <taxon>Eutheria</taxon>
        <taxon>Laurasiatheria</taxon>
        <taxon>Chiroptera</taxon>
        <taxon>Yangochiroptera</taxon>
        <taxon>Vespertilionidae</taxon>
        <taxon>Pipistrellus</taxon>
    </lineage>
</organism>
<dbReference type="AlphaFoldDB" id="A0A7J7VUX5"/>
<evidence type="ECO:0000313" key="2">
    <source>
        <dbReference type="Proteomes" id="UP000558488"/>
    </source>
</evidence>
<protein>
    <submittedName>
        <fullName evidence="1">Uncharacterized protein</fullName>
    </submittedName>
</protein>
<gene>
    <name evidence="1" type="ORF">mPipKuh1_008241</name>
</gene>
<keyword evidence="2" id="KW-1185">Reference proteome</keyword>
<comment type="caution">
    <text evidence="1">The sequence shown here is derived from an EMBL/GenBank/DDBJ whole genome shotgun (WGS) entry which is preliminary data.</text>
</comment>
<sequence length="121" mass="13668">MTHPTHCTVGTHETKKRPPCRISRGDLLWQVFFINSLQVLDLNAEATGRELWESLTHPWSLLCPLSLMFAILRLLIALAERDMDPAQQNPQHFLNLGASHTWPWLVVQGDGDTTGSDEPDL</sequence>
<evidence type="ECO:0000313" key="1">
    <source>
        <dbReference type="EMBL" id="KAF6328899.1"/>
    </source>
</evidence>
<dbReference type="Proteomes" id="UP000558488">
    <property type="component" value="Unassembled WGS sequence"/>
</dbReference>